<evidence type="ECO:0000313" key="5">
    <source>
        <dbReference type="Proteomes" id="UP001319874"/>
    </source>
</evidence>
<feature type="repeat" description="NHL" evidence="2">
    <location>
        <begin position="365"/>
        <end position="407"/>
    </location>
</feature>
<dbReference type="Gene3D" id="2.120.10.30">
    <property type="entry name" value="TolB, C-terminal domain"/>
    <property type="match status" value="3"/>
</dbReference>
<evidence type="ECO:0000313" key="4">
    <source>
        <dbReference type="EMBL" id="BCZ80309.1"/>
    </source>
</evidence>
<accession>A0ABM7TMH0</accession>
<reference evidence="4 5" key="1">
    <citation type="journal article" date="2022" name="Front. Microbiol.">
        <title>Identification and characterization of a novel class of self-sufficient cytochrome P450 hydroxylase involved in cyclohexanecarboxylate degradation in Paraburkholderia terrae strain KU-64.</title>
        <authorList>
            <person name="Yamamoto T."/>
            <person name="Hasegawa Y."/>
            <person name="Iwaki H."/>
        </authorList>
    </citation>
    <scope>NUCLEOTIDE SEQUENCE [LARGE SCALE GENOMIC DNA]</scope>
    <source>
        <strain evidence="4 5">KU-64</strain>
    </source>
</reference>
<evidence type="ECO:0000256" key="1">
    <source>
        <dbReference type="ARBA" id="ARBA00022737"/>
    </source>
</evidence>
<dbReference type="PANTHER" id="PTHR13833">
    <property type="match status" value="1"/>
</dbReference>
<dbReference type="PANTHER" id="PTHR13833:SF71">
    <property type="entry name" value="NHL DOMAIN-CONTAINING PROTEIN"/>
    <property type="match status" value="1"/>
</dbReference>
<evidence type="ECO:0000256" key="2">
    <source>
        <dbReference type="PROSITE-ProRule" id="PRU00504"/>
    </source>
</evidence>
<dbReference type="InterPro" id="IPR001258">
    <property type="entry name" value="NHL_repeat"/>
</dbReference>
<gene>
    <name evidence="4" type="ORF">PTKU64_39840</name>
</gene>
<name>A0ABM7TMH0_9BURK</name>
<dbReference type="EMBL" id="AP024956">
    <property type="protein sequence ID" value="BCZ80309.1"/>
    <property type="molecule type" value="Genomic_DNA"/>
</dbReference>
<dbReference type="InterPro" id="IPR000033">
    <property type="entry name" value="LDLR_classB_rpt"/>
</dbReference>
<proteinExistence type="predicted"/>
<feature type="repeat" description="NHL" evidence="2">
    <location>
        <begin position="256"/>
        <end position="298"/>
    </location>
</feature>
<dbReference type="InterPro" id="IPR011042">
    <property type="entry name" value="6-blade_b-propeller_TolB-like"/>
</dbReference>
<dbReference type="PROSITE" id="PS51125">
    <property type="entry name" value="NHL"/>
    <property type="match status" value="5"/>
</dbReference>
<dbReference type="SMART" id="SM00135">
    <property type="entry name" value="LY"/>
    <property type="match status" value="5"/>
</dbReference>
<dbReference type="Proteomes" id="UP001319874">
    <property type="component" value="Chromosome 2"/>
</dbReference>
<feature type="repeat" description="NHL" evidence="2">
    <location>
        <begin position="316"/>
        <end position="352"/>
    </location>
</feature>
<dbReference type="PROSITE" id="PS51257">
    <property type="entry name" value="PROKAR_LIPOPROTEIN"/>
    <property type="match status" value="1"/>
</dbReference>
<evidence type="ECO:0008006" key="6">
    <source>
        <dbReference type="Google" id="ProtNLM"/>
    </source>
</evidence>
<feature type="repeat" description="NHL" evidence="2">
    <location>
        <begin position="431"/>
        <end position="461"/>
    </location>
</feature>
<dbReference type="SUPFAM" id="SSF101898">
    <property type="entry name" value="NHL repeat"/>
    <property type="match status" value="1"/>
</dbReference>
<dbReference type="CDD" id="cd14953">
    <property type="entry name" value="NHL_like_1"/>
    <property type="match status" value="1"/>
</dbReference>
<feature type="signal peptide" evidence="3">
    <location>
        <begin position="1"/>
        <end position="19"/>
    </location>
</feature>
<keyword evidence="3" id="KW-0732">Signal</keyword>
<keyword evidence="5" id="KW-1185">Reference proteome</keyword>
<feature type="chain" id="PRO_5046569604" description="SMP-30/Gluconolactonase/LRE-like region domain-containing protein" evidence="3">
    <location>
        <begin position="20"/>
        <end position="463"/>
    </location>
</feature>
<feature type="repeat" description="NHL" evidence="2">
    <location>
        <begin position="207"/>
        <end position="243"/>
    </location>
</feature>
<organism evidence="4 5">
    <name type="scientific">Paraburkholderia terrae</name>
    <dbReference type="NCBI Taxonomy" id="311230"/>
    <lineage>
        <taxon>Bacteria</taxon>
        <taxon>Pseudomonadati</taxon>
        <taxon>Pseudomonadota</taxon>
        <taxon>Betaproteobacteria</taxon>
        <taxon>Burkholderiales</taxon>
        <taxon>Burkholderiaceae</taxon>
        <taxon>Paraburkholderia</taxon>
    </lineage>
</organism>
<dbReference type="Pfam" id="PF01436">
    <property type="entry name" value="NHL"/>
    <property type="match status" value="5"/>
</dbReference>
<evidence type="ECO:0000256" key="3">
    <source>
        <dbReference type="SAM" id="SignalP"/>
    </source>
</evidence>
<keyword evidence="1" id="KW-0677">Repeat</keyword>
<dbReference type="SUPFAM" id="SSF63829">
    <property type="entry name" value="Calcium-dependent phosphotriesterase"/>
    <property type="match status" value="1"/>
</dbReference>
<protein>
    <recommendedName>
        <fullName evidence="6">SMP-30/Gluconolactonase/LRE-like region domain-containing protein</fullName>
    </recommendedName>
</protein>
<sequence length="463" mass="45900">MKLLSFLPIMAFGLSVTLAACGGGSPEQTIAGPGAQTGRDGTLSGSPATPSYTIGGFLTGLAGGKVVLLDNNADALTLNASGAFSFATPVAFNSAYAVSVGTQPIGFQWCSVTNGSGTATANVSNVAVSCAAAQALVSTLAGSTINQGSGDGKGASASFYEPYGIAVDASGNLYVAEYGTSKIRKITPDGTVSTLAGSGTPGSADGKGASASFNQPTGIAVDVSGNLYVADYYNNEIRKVTPDGTVSTLAGSATTQGSTDGKGASASFYEPSGIAVDGSGNLYVAEYGTSKIRKITPDGTVSTLAGSGTPGSADGKGASASFNQPTGIAVDASGNLYVADYYNNEIRKVTPDGTVSTLAGSTTTQGSTDGKGASASFYEPSGIAVDASGNLYVAEYGTSKIRKITPDGTVSTLAGSGTPGSADGKDASVSFNQPTGIAVDVSGNLYVADYYNNEIRKITPVEP</sequence>